<evidence type="ECO:0000313" key="9">
    <source>
        <dbReference type="EMBL" id="QEE28251.1"/>
    </source>
</evidence>
<evidence type="ECO:0000256" key="6">
    <source>
        <dbReference type="SAM" id="Phobius"/>
    </source>
</evidence>
<dbReference type="Gene3D" id="3.90.550.10">
    <property type="entry name" value="Spore Coat Polysaccharide Biosynthesis Protein SpsA, Chain A"/>
    <property type="match status" value="1"/>
</dbReference>
<keyword evidence="2 6" id="KW-0812">Transmembrane</keyword>
<dbReference type="GO" id="GO:0000271">
    <property type="term" value="P:polysaccharide biosynthetic process"/>
    <property type="evidence" value="ECO:0007669"/>
    <property type="project" value="InterPro"/>
</dbReference>
<evidence type="ECO:0000256" key="2">
    <source>
        <dbReference type="ARBA" id="ARBA00022692"/>
    </source>
</evidence>
<dbReference type="GO" id="GO:0016020">
    <property type="term" value="C:membrane"/>
    <property type="evidence" value="ECO:0007669"/>
    <property type="project" value="UniProtKB-SubCell"/>
</dbReference>
<evidence type="ECO:0000256" key="1">
    <source>
        <dbReference type="ARBA" id="ARBA00004141"/>
    </source>
</evidence>
<organism evidence="9 10">
    <name type="scientific">Terriglobus albidus</name>
    <dbReference type="NCBI Taxonomy" id="1592106"/>
    <lineage>
        <taxon>Bacteria</taxon>
        <taxon>Pseudomonadati</taxon>
        <taxon>Acidobacteriota</taxon>
        <taxon>Terriglobia</taxon>
        <taxon>Terriglobales</taxon>
        <taxon>Acidobacteriaceae</taxon>
        <taxon>Terriglobus</taxon>
    </lineage>
</organism>
<dbReference type="Pfam" id="PF04138">
    <property type="entry name" value="GtrA_DPMS_TM"/>
    <property type="match status" value="1"/>
</dbReference>
<reference evidence="9 10" key="1">
    <citation type="submission" date="2019-08" db="EMBL/GenBank/DDBJ databases">
        <title>Complete genome sequence of Terriglobus albidus strain ORNL.</title>
        <authorList>
            <person name="Podar M."/>
        </authorList>
    </citation>
    <scope>NUCLEOTIDE SEQUENCE [LARGE SCALE GENOMIC DNA]</scope>
    <source>
        <strain evidence="9 10">ORNL</strain>
    </source>
</reference>
<name>A0A5B9ECX8_9BACT</name>
<dbReference type="SUPFAM" id="SSF53448">
    <property type="entry name" value="Nucleotide-diphospho-sugar transferases"/>
    <property type="match status" value="1"/>
</dbReference>
<sequence>MTAAGLAQMAVLVPVRRLEPGLAPMIHELSEAGFGAIIVVDDGMSATDHPAFAALQQIPRVHLLRHAVNLGKGRALKTGINFFLDKLTGFSGLITADADGQHAVSDIVRVAEALGTRPRTVVLGCRAFSGDVPLRSRLGNRLTRIVFHFFSGHKVTDTQTGLRAFSSALLPELLALPGERYEYEMTVLAHLSAKGIYPVEIPIQTIYIEGNRSSSFQPLRDSMRIYFVLLRFFASSLISAGLDLVFFTFAFWLTHNVLAAMIAGRLSSLVNFALNRKLVFHSHRSVASTLWRYYLLAILLAAISYGGIRRLSEGFGWNVVLTKILVESVLFLLSFSAQRLLVFGSDQRG</sequence>
<keyword evidence="3" id="KW-0378">Hydrolase</keyword>
<keyword evidence="5 6" id="KW-0472">Membrane</keyword>
<gene>
    <name evidence="9" type="ORF">FTW19_09710</name>
</gene>
<evidence type="ECO:0000256" key="3">
    <source>
        <dbReference type="ARBA" id="ARBA00022801"/>
    </source>
</evidence>
<dbReference type="KEGG" id="talb:FTW19_09710"/>
<dbReference type="InterPro" id="IPR001173">
    <property type="entry name" value="Glyco_trans_2-like"/>
</dbReference>
<proteinExistence type="predicted"/>
<dbReference type="CDD" id="cd04179">
    <property type="entry name" value="DPM_DPG-synthase_like"/>
    <property type="match status" value="1"/>
</dbReference>
<keyword evidence="9" id="KW-0808">Transferase</keyword>
<keyword evidence="10" id="KW-1185">Reference proteome</keyword>
<feature type="transmembrane region" description="Helical" evidence="6">
    <location>
        <begin position="225"/>
        <end position="252"/>
    </location>
</feature>
<evidence type="ECO:0000259" key="7">
    <source>
        <dbReference type="Pfam" id="PF00535"/>
    </source>
</evidence>
<comment type="subcellular location">
    <subcellularLocation>
        <location evidence="1">Membrane</location>
        <topology evidence="1">Multi-pass membrane protein</topology>
    </subcellularLocation>
</comment>
<dbReference type="AlphaFoldDB" id="A0A5B9ECX8"/>
<dbReference type="InterPro" id="IPR023827">
    <property type="entry name" value="Peptidase_S8_Asp-AS"/>
</dbReference>
<feature type="domain" description="Glycosyltransferase 2-like" evidence="7">
    <location>
        <begin position="11"/>
        <end position="163"/>
    </location>
</feature>
<dbReference type="GO" id="GO:0016740">
    <property type="term" value="F:transferase activity"/>
    <property type="evidence" value="ECO:0007669"/>
    <property type="project" value="UniProtKB-KW"/>
</dbReference>
<dbReference type="PROSITE" id="PS00136">
    <property type="entry name" value="SUBTILASE_ASP"/>
    <property type="match status" value="1"/>
</dbReference>
<dbReference type="GO" id="GO:0016787">
    <property type="term" value="F:hydrolase activity"/>
    <property type="evidence" value="ECO:0007669"/>
    <property type="project" value="UniProtKB-KW"/>
</dbReference>
<dbReference type="PANTHER" id="PTHR10859:SF114">
    <property type="entry name" value="DOLICHOL-PHOSPHATE MANNOSYLTRANSFERASE"/>
    <property type="match status" value="1"/>
</dbReference>
<evidence type="ECO:0000259" key="8">
    <source>
        <dbReference type="Pfam" id="PF04138"/>
    </source>
</evidence>
<evidence type="ECO:0000256" key="5">
    <source>
        <dbReference type="ARBA" id="ARBA00023136"/>
    </source>
</evidence>
<dbReference type="EMBL" id="CP042806">
    <property type="protein sequence ID" value="QEE28251.1"/>
    <property type="molecule type" value="Genomic_DNA"/>
</dbReference>
<evidence type="ECO:0000313" key="10">
    <source>
        <dbReference type="Proteomes" id="UP000321820"/>
    </source>
</evidence>
<feature type="transmembrane region" description="Helical" evidence="6">
    <location>
        <begin position="290"/>
        <end position="308"/>
    </location>
</feature>
<dbReference type="GO" id="GO:0006487">
    <property type="term" value="P:protein N-linked glycosylation"/>
    <property type="evidence" value="ECO:0007669"/>
    <property type="project" value="TreeGrafter"/>
</dbReference>
<feature type="domain" description="GtrA/DPMS transmembrane" evidence="8">
    <location>
        <begin position="231"/>
        <end position="343"/>
    </location>
</feature>
<feature type="transmembrane region" description="Helical" evidence="6">
    <location>
        <begin position="314"/>
        <end position="335"/>
    </location>
</feature>
<keyword evidence="4 6" id="KW-1133">Transmembrane helix</keyword>
<dbReference type="InterPro" id="IPR007267">
    <property type="entry name" value="GtrA_DPMS_TM"/>
</dbReference>
<accession>A0A5B9ECX8</accession>
<dbReference type="OrthoDB" id="9810303at2"/>
<protein>
    <submittedName>
        <fullName evidence="9">Glycosyltransferase</fullName>
    </submittedName>
</protein>
<dbReference type="Pfam" id="PF00535">
    <property type="entry name" value="Glycos_transf_2"/>
    <property type="match status" value="1"/>
</dbReference>
<evidence type="ECO:0000256" key="4">
    <source>
        <dbReference type="ARBA" id="ARBA00022989"/>
    </source>
</evidence>
<dbReference type="InterPro" id="IPR029044">
    <property type="entry name" value="Nucleotide-diphossugar_trans"/>
</dbReference>
<dbReference type="PANTHER" id="PTHR10859">
    <property type="entry name" value="GLYCOSYL TRANSFERASE"/>
    <property type="match status" value="1"/>
</dbReference>
<dbReference type="RefSeq" id="WP_147647441.1">
    <property type="nucleotide sequence ID" value="NZ_CP042806.1"/>
</dbReference>
<dbReference type="Proteomes" id="UP000321820">
    <property type="component" value="Chromosome"/>
</dbReference>